<protein>
    <submittedName>
        <fullName evidence="3">Uncharacterized protein</fullName>
    </submittedName>
</protein>
<feature type="region of interest" description="Disordered" evidence="1">
    <location>
        <begin position="228"/>
        <end position="250"/>
    </location>
</feature>
<feature type="signal peptide" evidence="2">
    <location>
        <begin position="1"/>
        <end position="17"/>
    </location>
</feature>
<keyword evidence="2" id="KW-0732">Signal</keyword>
<keyword evidence="4" id="KW-1185">Reference proteome</keyword>
<proteinExistence type="predicted"/>
<evidence type="ECO:0000256" key="2">
    <source>
        <dbReference type="SAM" id="SignalP"/>
    </source>
</evidence>
<evidence type="ECO:0000313" key="3">
    <source>
        <dbReference type="EMBL" id="CUS13043.1"/>
    </source>
</evidence>
<evidence type="ECO:0000256" key="1">
    <source>
        <dbReference type="SAM" id="MobiDB-lite"/>
    </source>
</evidence>
<gene>
    <name evidence="3" type="ORF">GSTUAT00002958001</name>
</gene>
<feature type="chain" id="PRO_5013239883" evidence="2">
    <location>
        <begin position="18"/>
        <end position="296"/>
    </location>
</feature>
<dbReference type="EMBL" id="LN890979">
    <property type="protein sequence ID" value="CUS13043.1"/>
    <property type="molecule type" value="Genomic_DNA"/>
</dbReference>
<dbReference type="AlphaFoldDB" id="A0A292Q2T3"/>
<name>A0A292Q2T3_9PEZI</name>
<reference evidence="3" key="1">
    <citation type="submission" date="2015-10" db="EMBL/GenBank/DDBJ databases">
        <authorList>
            <person name="Regsiter A."/>
            <person name="william w."/>
        </authorList>
    </citation>
    <scope>NUCLEOTIDE SEQUENCE</scope>
    <source>
        <strain evidence="3">Montdore</strain>
    </source>
</reference>
<accession>A0A292Q2T3</accession>
<dbReference type="Proteomes" id="UP001412239">
    <property type="component" value="Unassembled WGS sequence"/>
</dbReference>
<evidence type="ECO:0000313" key="4">
    <source>
        <dbReference type="Proteomes" id="UP001412239"/>
    </source>
</evidence>
<sequence length="296" mass="31925">MRKSLISASLFLTLAQAKVNFNTTVKDFDYDGIVPAANLSESCAQAYAARVSCTDHLFKLRDSEKGSKLFRNDDLAEFCTEDCVDSLNEWDTNLQGSCDDRDKVFADSLKSGVYLGMALKDKHSIQENLYWAFCLKDQKSGDKNDFCLAKSDDDLPAWPSNTAGNASDTALISDFCQSSCRTQQSYLMHRSARHLGFSTIDLADAEKICPGLDVSTFPVSIEMLDAFGSSADPSPGRADGSPNTDGDAGQIEGTEYDWDFYKSDFDNGSGSAPSPLGASSALAFSIGIAAFVAASL</sequence>
<organism evidence="3 4">
    <name type="scientific">Tuber aestivum</name>
    <name type="common">summer truffle</name>
    <dbReference type="NCBI Taxonomy" id="59557"/>
    <lineage>
        <taxon>Eukaryota</taxon>
        <taxon>Fungi</taxon>
        <taxon>Dikarya</taxon>
        <taxon>Ascomycota</taxon>
        <taxon>Pezizomycotina</taxon>
        <taxon>Pezizomycetes</taxon>
        <taxon>Pezizales</taxon>
        <taxon>Tuberaceae</taxon>
        <taxon>Tuber</taxon>
    </lineage>
</organism>